<sequence>MAGSLSPRVFLAFDDISRAGKHVLVGCAKFASTDAVPVPRSDLETLFPIEICQFLRLYQYPHDQATIITVDTAKLQANEQWEVADALVSAFSRANVETLTVVAAAHLPYAKDGGLNVFYRNVNVETAGEDVAAVLPAADPAWEIKDPWLAALLQWIRVEQWPRTHVLLAKGHKPGRDLAGTYEAVEALSRALPLFAKDMTVDDTLQVQQRLARVLTTENSTTTTTTALTAKDEHIALLYR</sequence>
<evidence type="ECO:0000313" key="2">
    <source>
        <dbReference type="Proteomes" id="UP001162031"/>
    </source>
</evidence>
<accession>A0AAV0U486</accession>
<reference evidence="1" key="1">
    <citation type="submission" date="2022-12" db="EMBL/GenBank/DDBJ databases">
        <authorList>
            <person name="Webb A."/>
        </authorList>
    </citation>
    <scope>NUCLEOTIDE SEQUENCE</scope>
    <source>
        <strain evidence="1">Hp1</strain>
    </source>
</reference>
<gene>
    <name evidence="1" type="ORF">HBR001_LOCUS5304</name>
</gene>
<proteinExistence type="predicted"/>
<dbReference type="Proteomes" id="UP001162031">
    <property type="component" value="Unassembled WGS sequence"/>
</dbReference>
<organism evidence="1 2">
    <name type="scientific">Hyaloperonospora brassicae</name>
    <name type="common">Brassica downy mildew</name>
    <name type="synonym">Peronospora brassicae</name>
    <dbReference type="NCBI Taxonomy" id="162125"/>
    <lineage>
        <taxon>Eukaryota</taxon>
        <taxon>Sar</taxon>
        <taxon>Stramenopiles</taxon>
        <taxon>Oomycota</taxon>
        <taxon>Peronosporomycetes</taxon>
        <taxon>Peronosporales</taxon>
        <taxon>Peronosporaceae</taxon>
        <taxon>Hyaloperonospora</taxon>
    </lineage>
</organism>
<name>A0AAV0U486_HYABA</name>
<comment type="caution">
    <text evidence="1">The sequence shown here is derived from an EMBL/GenBank/DDBJ whole genome shotgun (WGS) entry which is preliminary data.</text>
</comment>
<dbReference type="AlphaFoldDB" id="A0AAV0U486"/>
<protein>
    <submittedName>
        <fullName evidence="1">Uncharacterized protein</fullName>
    </submittedName>
</protein>
<dbReference type="EMBL" id="CANTFL010001114">
    <property type="protein sequence ID" value="CAI5731777.1"/>
    <property type="molecule type" value="Genomic_DNA"/>
</dbReference>
<evidence type="ECO:0000313" key="1">
    <source>
        <dbReference type="EMBL" id="CAI5731777.1"/>
    </source>
</evidence>
<keyword evidence="2" id="KW-1185">Reference proteome</keyword>